<dbReference type="EnsemblMetazoa" id="tetur11g02090.1">
    <property type="protein sequence ID" value="tetur11g02090.1"/>
    <property type="gene ID" value="tetur11g02090"/>
</dbReference>
<dbReference type="Proteomes" id="UP000015104">
    <property type="component" value="Unassembled WGS sequence"/>
</dbReference>
<dbReference type="HOGENOM" id="CLU_3411011_0_0_1"/>
<evidence type="ECO:0000313" key="2">
    <source>
        <dbReference type="Proteomes" id="UP000015104"/>
    </source>
</evidence>
<sequence length="29" mass="3371">MSTHLFNNLIIFAFQPSQLTYVTVVLEED</sequence>
<reference evidence="2" key="1">
    <citation type="submission" date="2011-08" db="EMBL/GenBank/DDBJ databases">
        <authorList>
            <person name="Rombauts S."/>
        </authorList>
    </citation>
    <scope>NUCLEOTIDE SEQUENCE</scope>
    <source>
        <strain evidence="2">London</strain>
    </source>
</reference>
<dbReference type="AlphaFoldDB" id="T1KGU9"/>
<dbReference type="EMBL" id="CAEY01000071">
    <property type="status" value="NOT_ANNOTATED_CDS"/>
    <property type="molecule type" value="Genomic_DNA"/>
</dbReference>
<reference evidence="1" key="2">
    <citation type="submission" date="2015-06" db="UniProtKB">
        <authorList>
            <consortium name="EnsemblMetazoa"/>
        </authorList>
    </citation>
    <scope>IDENTIFICATION</scope>
</reference>
<protein>
    <submittedName>
        <fullName evidence="1">Uncharacterized protein</fullName>
    </submittedName>
</protein>
<evidence type="ECO:0000313" key="1">
    <source>
        <dbReference type="EnsemblMetazoa" id="tetur11g02090.1"/>
    </source>
</evidence>
<name>T1KGU9_TETUR</name>
<keyword evidence="2" id="KW-1185">Reference proteome</keyword>
<accession>T1KGU9</accession>
<organism evidence="1 2">
    <name type="scientific">Tetranychus urticae</name>
    <name type="common">Two-spotted spider mite</name>
    <dbReference type="NCBI Taxonomy" id="32264"/>
    <lineage>
        <taxon>Eukaryota</taxon>
        <taxon>Metazoa</taxon>
        <taxon>Ecdysozoa</taxon>
        <taxon>Arthropoda</taxon>
        <taxon>Chelicerata</taxon>
        <taxon>Arachnida</taxon>
        <taxon>Acari</taxon>
        <taxon>Acariformes</taxon>
        <taxon>Trombidiformes</taxon>
        <taxon>Prostigmata</taxon>
        <taxon>Eleutherengona</taxon>
        <taxon>Raphignathae</taxon>
        <taxon>Tetranychoidea</taxon>
        <taxon>Tetranychidae</taxon>
        <taxon>Tetranychus</taxon>
    </lineage>
</organism>
<proteinExistence type="predicted"/>